<feature type="region of interest" description="Disordered" evidence="3">
    <location>
        <begin position="418"/>
        <end position="476"/>
    </location>
</feature>
<dbReference type="PANTHER" id="PTHR11188:SF176">
    <property type="entry name" value="ARRESTIN DOMAIN-CONTAINING PROTEIN 1"/>
    <property type="match status" value="1"/>
</dbReference>
<dbReference type="AlphaFoldDB" id="A0AAN7V9A6"/>
<comment type="caution">
    <text evidence="5">The sequence shown here is derived from an EMBL/GenBank/DDBJ whole genome shotgun (WGS) entry which is preliminary data.</text>
</comment>
<dbReference type="GO" id="GO:0015031">
    <property type="term" value="P:protein transport"/>
    <property type="evidence" value="ECO:0007669"/>
    <property type="project" value="TreeGrafter"/>
</dbReference>
<feature type="compositionally biased region" description="Low complexity" evidence="3">
    <location>
        <begin position="418"/>
        <end position="428"/>
    </location>
</feature>
<proteinExistence type="inferred from homology"/>
<feature type="region of interest" description="Disordered" evidence="3">
    <location>
        <begin position="358"/>
        <end position="387"/>
    </location>
</feature>
<dbReference type="PANTHER" id="PTHR11188">
    <property type="entry name" value="ARRESTIN DOMAIN CONTAINING PROTEIN"/>
    <property type="match status" value="1"/>
</dbReference>
<evidence type="ECO:0000313" key="5">
    <source>
        <dbReference type="EMBL" id="KAK5639659.1"/>
    </source>
</evidence>
<evidence type="ECO:0000313" key="6">
    <source>
        <dbReference type="Proteomes" id="UP001329430"/>
    </source>
</evidence>
<dbReference type="SUPFAM" id="SSF81296">
    <property type="entry name" value="E set domains"/>
    <property type="match status" value="2"/>
</dbReference>
<organism evidence="5 6">
    <name type="scientific">Pyrocoelia pectoralis</name>
    <dbReference type="NCBI Taxonomy" id="417401"/>
    <lineage>
        <taxon>Eukaryota</taxon>
        <taxon>Metazoa</taxon>
        <taxon>Ecdysozoa</taxon>
        <taxon>Arthropoda</taxon>
        <taxon>Hexapoda</taxon>
        <taxon>Insecta</taxon>
        <taxon>Pterygota</taxon>
        <taxon>Neoptera</taxon>
        <taxon>Endopterygota</taxon>
        <taxon>Coleoptera</taxon>
        <taxon>Polyphaga</taxon>
        <taxon>Elateriformia</taxon>
        <taxon>Elateroidea</taxon>
        <taxon>Lampyridae</taxon>
        <taxon>Lampyrinae</taxon>
        <taxon>Pyrocoelia</taxon>
    </lineage>
</organism>
<evidence type="ECO:0000259" key="4">
    <source>
        <dbReference type="SMART" id="SM01017"/>
    </source>
</evidence>
<dbReference type="InterPro" id="IPR011022">
    <property type="entry name" value="Arrestin_C-like"/>
</dbReference>
<dbReference type="Gene3D" id="2.60.40.640">
    <property type="match status" value="2"/>
</dbReference>
<feature type="compositionally biased region" description="Polar residues" evidence="3">
    <location>
        <begin position="367"/>
        <end position="379"/>
    </location>
</feature>
<protein>
    <recommendedName>
        <fullName evidence="4">Arrestin C-terminal-like domain-containing protein</fullName>
    </recommendedName>
</protein>
<dbReference type="InterPro" id="IPR011021">
    <property type="entry name" value="Arrestin-like_N"/>
</dbReference>
<accession>A0AAN7V9A6</accession>
<evidence type="ECO:0000256" key="2">
    <source>
        <dbReference type="ARBA" id="ARBA00022606"/>
    </source>
</evidence>
<dbReference type="SMART" id="SM01017">
    <property type="entry name" value="Arrestin_C"/>
    <property type="match status" value="1"/>
</dbReference>
<keyword evidence="2" id="KW-0716">Sensory transduction</keyword>
<name>A0AAN7V9A6_9COLE</name>
<reference evidence="5 6" key="1">
    <citation type="journal article" date="2024" name="Insects">
        <title>An Improved Chromosome-Level Genome Assembly of the Firefly Pyrocoelia pectoralis.</title>
        <authorList>
            <person name="Fu X."/>
            <person name="Meyer-Rochow V.B."/>
            <person name="Ballantyne L."/>
            <person name="Zhu X."/>
        </authorList>
    </citation>
    <scope>NUCLEOTIDE SEQUENCE [LARGE SCALE GENOMIC DNA]</scope>
    <source>
        <strain evidence="5">XCY_ONT2</strain>
    </source>
</reference>
<dbReference type="EMBL" id="JAVRBK010000009">
    <property type="protein sequence ID" value="KAK5639659.1"/>
    <property type="molecule type" value="Genomic_DNA"/>
</dbReference>
<dbReference type="InterPro" id="IPR014756">
    <property type="entry name" value="Ig_E-set"/>
</dbReference>
<dbReference type="InterPro" id="IPR014752">
    <property type="entry name" value="Arrestin-like_C"/>
</dbReference>
<feature type="domain" description="Arrestin C-terminal-like" evidence="4">
    <location>
        <begin position="161"/>
        <end position="294"/>
    </location>
</feature>
<evidence type="ECO:0000256" key="1">
    <source>
        <dbReference type="ARBA" id="ARBA00005298"/>
    </source>
</evidence>
<keyword evidence="6" id="KW-1185">Reference proteome</keyword>
<comment type="similarity">
    <text evidence="1">Belongs to the arrestin family.</text>
</comment>
<evidence type="ECO:0000256" key="3">
    <source>
        <dbReference type="SAM" id="MobiDB-lite"/>
    </source>
</evidence>
<dbReference type="Pfam" id="PF00339">
    <property type="entry name" value="Arrestin_N"/>
    <property type="match status" value="1"/>
</dbReference>
<dbReference type="Proteomes" id="UP001329430">
    <property type="component" value="Chromosome 9"/>
</dbReference>
<dbReference type="InterPro" id="IPR050357">
    <property type="entry name" value="Arrestin_domain-protein"/>
</dbReference>
<feature type="compositionally biased region" description="Basic and acidic residues" evidence="3">
    <location>
        <begin position="465"/>
        <end position="476"/>
    </location>
</feature>
<dbReference type="Pfam" id="PF02752">
    <property type="entry name" value="Arrestin_C"/>
    <property type="match status" value="1"/>
</dbReference>
<dbReference type="GO" id="GO:0005737">
    <property type="term" value="C:cytoplasm"/>
    <property type="evidence" value="ECO:0007669"/>
    <property type="project" value="TreeGrafter"/>
</dbReference>
<sequence length="476" mass="51570">MSIEVFLDNYGGACYPGQTIAGRLECTFNKEKNLRTEWHESESYYDHSSKKHRTRRVRYSAEEVYFDAEYVLVQENFILPAGKHSYPFSYILPPQLPSSFEGTYGHVRYSIKGTVDRPWKFDYEAKIGLNVISPLDLNFIPGLREPIAMSVDKNLCCCWCKSGPLTFDISVPATGFCPDEDVNVGACVQNMSNVSVENVVFKIYKHVEFISHFPSTHHRYDEILVAECQESGIGAHGEHSWTSKLKIPTNITYPNLVPCSIMNISYELKGKAVLPCPHTNLTTTFPIMIGSIPLSGVQLSGVPGGPPPSEFPLPTYNQMPNSIGPYPPGHILGGATAPPGDATPLLQYVDNDKHLPEKHALDGLPYPTNNMQAPSNQGGTVPYAPSSTGAPYPSAGAPYPSAGAPYPSAGAPYPSAGAPYPSSGGPYPQSVGAGTPYPVGASVPYPASAPYSTDTIGMAPPSYDESVKTNEKSEKY</sequence>
<gene>
    <name evidence="5" type="ORF">RI129_012151</name>
</gene>